<organism evidence="3 4">
    <name type="scientific">Priestia megaterium</name>
    <name type="common">Bacillus megaterium</name>
    <dbReference type="NCBI Taxonomy" id="1404"/>
    <lineage>
        <taxon>Bacteria</taxon>
        <taxon>Bacillati</taxon>
        <taxon>Bacillota</taxon>
        <taxon>Bacilli</taxon>
        <taxon>Bacillales</taxon>
        <taxon>Bacillaceae</taxon>
        <taxon>Priestia</taxon>
    </lineage>
</organism>
<reference evidence="3 4" key="1">
    <citation type="submission" date="2019-10" db="EMBL/GenBank/DDBJ databases">
        <title>Complete genome sequences for adaption low water activity.</title>
        <authorList>
            <person name="Zhao L."/>
            <person name="Zhong J."/>
        </authorList>
    </citation>
    <scope>NUCLEOTIDE SEQUENCE [LARGE SCALE GENOMIC DNA]</scope>
    <source>
        <strain evidence="3 4">FDU301</strain>
        <plasmid evidence="4">pfdu301a</plasmid>
    </source>
</reference>
<evidence type="ECO:0000313" key="4">
    <source>
        <dbReference type="Proteomes" id="UP000501076"/>
    </source>
</evidence>
<dbReference type="InterPro" id="IPR003115">
    <property type="entry name" value="ParB_N"/>
</dbReference>
<feature type="region of interest" description="Disordered" evidence="1">
    <location>
        <begin position="332"/>
        <end position="359"/>
    </location>
</feature>
<evidence type="ECO:0000256" key="1">
    <source>
        <dbReference type="SAM" id="MobiDB-lite"/>
    </source>
</evidence>
<dbReference type="AlphaFoldDB" id="A0A6M6E6A4"/>
<dbReference type="RefSeq" id="WP_171778030.1">
    <property type="nucleotide sequence ID" value="NZ_CP045273.1"/>
</dbReference>
<dbReference type="EMBL" id="CP045273">
    <property type="protein sequence ID" value="QJX80047.1"/>
    <property type="molecule type" value="Genomic_DNA"/>
</dbReference>
<dbReference type="Gene3D" id="3.90.1530.10">
    <property type="entry name" value="Conserved hypothetical protein from pyrococcus furiosus pfu- 392566-001, ParB domain"/>
    <property type="match status" value="1"/>
</dbReference>
<geneLocation type="plasmid" evidence="4">
    <name>pfdu301a</name>
</geneLocation>
<dbReference type="Proteomes" id="UP000501076">
    <property type="component" value="Plasmid pFDU301A"/>
</dbReference>
<keyword evidence="3" id="KW-0614">Plasmid</keyword>
<dbReference type="InterPro" id="IPR036086">
    <property type="entry name" value="ParB/Sulfiredoxin_sf"/>
</dbReference>
<gene>
    <name evidence="3" type="ORF">FDZ14_28495</name>
</gene>
<evidence type="ECO:0000313" key="3">
    <source>
        <dbReference type="EMBL" id="QJX80047.1"/>
    </source>
</evidence>
<dbReference type="SUPFAM" id="SSF110849">
    <property type="entry name" value="ParB/Sulfiredoxin"/>
    <property type="match status" value="1"/>
</dbReference>
<dbReference type="Pfam" id="PF02195">
    <property type="entry name" value="ParB_N"/>
    <property type="match status" value="1"/>
</dbReference>
<accession>A0A6M6E6A4</accession>
<evidence type="ECO:0000259" key="2">
    <source>
        <dbReference type="SMART" id="SM00470"/>
    </source>
</evidence>
<sequence>MSTKVDVQSELQLEETENKITDSVYREKMDHTVVMVPINKVAANPLNPRANESLRTEEMQEILDRRGWEEPVVGYEKGSRYILLSGHRRTYAAREYNKKKENQHKLITHIPVYVVDRPETEEEELDRIASLQSGRVNWSPLDWAKYVYKKWKSWGKPPIRSFAKNFESLSFSQVRQYITVLDYYPMHEIEDDLKKEDVSMGTLEALVDWIKQLNKVQPKIVKEFDEDLIRKQMLKKIKLKKVNRDILRNKEFIKQATFDQIGDFLSDPNLVLEDYMASLGISKRSTDFNGRLISLGNTKRLLAKEFEPKTEKERLNGIAKLEEVMEQAKATLKRLKEQEGTLPDGEEKEEDSKVTATTN</sequence>
<dbReference type="SMART" id="SM00470">
    <property type="entry name" value="ParB"/>
    <property type="match status" value="1"/>
</dbReference>
<name>A0A6M6E6A4_PRIMG</name>
<protein>
    <recommendedName>
        <fullName evidence="2">ParB-like N-terminal domain-containing protein</fullName>
    </recommendedName>
</protein>
<proteinExistence type="predicted"/>
<feature type="domain" description="ParB-like N-terminal" evidence="2">
    <location>
        <begin position="34"/>
        <end position="131"/>
    </location>
</feature>